<dbReference type="InterPro" id="IPR006674">
    <property type="entry name" value="HD_domain"/>
</dbReference>
<sequence length="735" mass="83734">MFLISDLVSLLESYLDQKQVNEIYEAYLFSAEAHDGQHRVSGEPYIYHPIEVARILAEMRIDHTTIIAALLHDVLEDTNHSRKELTEKFGEEITALVDGVSKLTRMQMESPQHAQAENFRKMMLAMTRDIRVILIKLADRLHNMRTLDGMKAYKRRRIAQETLEIHVPIAHRLGMNKVATELKNLGFSNLYPMRARVLDKAVSQARGNRKEVLDTIETTIRQRLLDTNLDAEIAGREKHLYSLYKKMKDQRLPFSKIFDVYAFRIVVSSVEECYQVLGIVHSIYKPVPGKFKDYIAIPKANGYQSLHTVLFGPHGIPVEIQIRTQEMHTISEEGIAAHWEYKESDTSNITNTEKRARQWLQDLLDLQKNTGDSIEFLESVKIDLFPDEVYVFTPKGKIMAFPRGATTLDFAYRIHTEVGNHAIAAVVNHKTVPLSSQLFNGQTVEITTSPDARPNPGWLQFVTTGKARSNIRHYLKNLQQDEAVRLGEKLLLKALSRHNISRKRFKKMEITSLLEKLQLEDTDALYNEIGMGQRMADLVAGNLVQYKTKEPQSDTKHPKQKGRMAALWNPLSRFSPLLKRRGKNHDDQRPLMIRGTEGMVVHFAKCCRPIPGDPIIGHISAGKGLVIHRNDCKNVSNLQSHPEQWVTVEWSKKSERDLPAVIRVDVTNKPGVLATVAATISEMGSNIDNVTLDDQDGRTNAITFIIRVTDRKHLASIIRKIKKLQPVTTIQRING</sequence>
<dbReference type="PROSITE" id="PS51671">
    <property type="entry name" value="ACT"/>
    <property type="match status" value="1"/>
</dbReference>
<proteinExistence type="inferred from homology"/>
<dbReference type="GO" id="GO:0042594">
    <property type="term" value="P:response to starvation"/>
    <property type="evidence" value="ECO:0007669"/>
    <property type="project" value="TreeGrafter"/>
</dbReference>
<dbReference type="CDD" id="cd00077">
    <property type="entry name" value="HDc"/>
    <property type="match status" value="1"/>
</dbReference>
<dbReference type="Pfam" id="PF13328">
    <property type="entry name" value="HD_4"/>
    <property type="match status" value="1"/>
</dbReference>
<dbReference type="InterPro" id="IPR004095">
    <property type="entry name" value="TGS"/>
</dbReference>
<dbReference type="GO" id="GO:0005886">
    <property type="term" value="C:plasma membrane"/>
    <property type="evidence" value="ECO:0007669"/>
    <property type="project" value="TreeGrafter"/>
</dbReference>
<dbReference type="PROSITE" id="PS51880">
    <property type="entry name" value="TGS"/>
    <property type="match status" value="1"/>
</dbReference>
<dbReference type="InterPro" id="IPR003607">
    <property type="entry name" value="HD/PDEase_dom"/>
</dbReference>
<dbReference type="Proteomes" id="UP000654401">
    <property type="component" value="Unassembled WGS sequence"/>
</dbReference>
<dbReference type="InterPro" id="IPR002912">
    <property type="entry name" value="ACT_dom"/>
</dbReference>
<dbReference type="InterPro" id="IPR012676">
    <property type="entry name" value="TGS-like"/>
</dbReference>
<dbReference type="InterPro" id="IPR004811">
    <property type="entry name" value="RelA/Spo_fam"/>
</dbReference>
<dbReference type="SMART" id="SM00471">
    <property type="entry name" value="HDc"/>
    <property type="match status" value="1"/>
</dbReference>
<dbReference type="SUPFAM" id="SSF55021">
    <property type="entry name" value="ACT-like"/>
    <property type="match status" value="1"/>
</dbReference>
<dbReference type="GO" id="GO:0008893">
    <property type="term" value="F:guanosine-3',5'-bis(diphosphate) 3'-diphosphatase activity"/>
    <property type="evidence" value="ECO:0007669"/>
    <property type="project" value="UniProtKB-EC"/>
</dbReference>
<reference evidence="9 10" key="1">
    <citation type="submission" date="2020-08" db="EMBL/GenBank/DDBJ databases">
        <title>Bridging the membrane lipid divide: bacteria of the FCB group superphylum have the potential to synthesize archaeal ether lipids.</title>
        <authorList>
            <person name="Villanueva L."/>
            <person name="Von Meijenfeldt F.A.B."/>
            <person name="Westbye A.B."/>
            <person name="Yadav S."/>
            <person name="Hopmans E.C."/>
            <person name="Dutilh B.E."/>
            <person name="Sinninghe Damste J.S."/>
        </authorList>
    </citation>
    <scope>NUCLEOTIDE SEQUENCE [LARGE SCALE GENOMIC DNA]</scope>
    <source>
        <strain evidence="9">NIOZ-UU100</strain>
    </source>
</reference>
<dbReference type="Gene3D" id="3.30.70.260">
    <property type="match status" value="1"/>
</dbReference>
<dbReference type="EC" id="3.1.7.2" evidence="3"/>
<evidence type="ECO:0000259" key="7">
    <source>
        <dbReference type="PROSITE" id="PS51831"/>
    </source>
</evidence>
<dbReference type="CDD" id="cd05399">
    <property type="entry name" value="NT_Rel-Spo_like"/>
    <property type="match status" value="1"/>
</dbReference>
<organism evidence="9 10">
    <name type="scientific">Candidatus Thiopontia autotrophica</name>
    <dbReference type="NCBI Taxonomy" id="2841688"/>
    <lineage>
        <taxon>Bacteria</taxon>
        <taxon>Pseudomonadati</taxon>
        <taxon>Pseudomonadota</taxon>
        <taxon>Gammaproteobacteria</taxon>
        <taxon>Candidatus Thiopontia</taxon>
    </lineage>
</organism>
<comment type="pathway">
    <text evidence="2">Purine metabolism; ppGpp biosynthesis; ppGpp from GDP: step 1/1.</text>
</comment>
<dbReference type="Gene3D" id="3.10.20.30">
    <property type="match status" value="1"/>
</dbReference>
<dbReference type="InterPro" id="IPR045865">
    <property type="entry name" value="ACT-like_dom_sf"/>
</dbReference>
<dbReference type="Pfam" id="PF04607">
    <property type="entry name" value="RelA_SpoT"/>
    <property type="match status" value="1"/>
</dbReference>
<feature type="domain" description="HD" evidence="7">
    <location>
        <begin position="45"/>
        <end position="144"/>
    </location>
</feature>
<comment type="function">
    <text evidence="5">In eubacteria ppGpp (guanosine 3'-diphosphate 5'-diphosphate) is a mediator of the stringent response that coordinates a variety of cellular activities in response to changes in nutritional abundance.</text>
</comment>
<dbReference type="SUPFAM" id="SSF81301">
    <property type="entry name" value="Nucleotidyltransferase"/>
    <property type="match status" value="1"/>
</dbReference>
<dbReference type="Pfam" id="PF19296">
    <property type="entry name" value="RelA_AH_RIS"/>
    <property type="match status" value="1"/>
</dbReference>
<dbReference type="UniPathway" id="UPA00908">
    <property type="reaction ID" value="UER00886"/>
</dbReference>
<dbReference type="InterPro" id="IPR007685">
    <property type="entry name" value="RelA_SpoT"/>
</dbReference>
<comment type="caution">
    <text evidence="9">The sequence shown here is derived from an EMBL/GenBank/DDBJ whole genome shotgun (WGS) entry which is preliminary data.</text>
</comment>
<evidence type="ECO:0000256" key="3">
    <source>
        <dbReference type="ARBA" id="ARBA00024387"/>
    </source>
</evidence>
<dbReference type="Gene3D" id="3.30.460.10">
    <property type="entry name" value="Beta Polymerase, domain 2"/>
    <property type="match status" value="1"/>
</dbReference>
<evidence type="ECO:0000313" key="10">
    <source>
        <dbReference type="Proteomes" id="UP000654401"/>
    </source>
</evidence>
<gene>
    <name evidence="9" type="ORF">H8D24_02180</name>
</gene>
<dbReference type="GO" id="GO:0015949">
    <property type="term" value="P:nucleobase-containing small molecule interconversion"/>
    <property type="evidence" value="ECO:0007669"/>
    <property type="project" value="UniProtKB-ARBA"/>
</dbReference>
<dbReference type="CDD" id="cd04876">
    <property type="entry name" value="ACT_RelA-SpoT"/>
    <property type="match status" value="1"/>
</dbReference>
<dbReference type="PANTHER" id="PTHR21262:SF36">
    <property type="entry name" value="BIFUNCTIONAL (P)PPGPP SYNTHASE_HYDROLASE SPOT"/>
    <property type="match status" value="1"/>
</dbReference>
<dbReference type="PROSITE" id="PS51831">
    <property type="entry name" value="HD"/>
    <property type="match status" value="1"/>
</dbReference>
<feature type="domain" description="ACT" evidence="6">
    <location>
        <begin position="661"/>
        <end position="735"/>
    </location>
</feature>
<dbReference type="InterPro" id="IPR012675">
    <property type="entry name" value="Beta-grasp_dom_sf"/>
</dbReference>
<evidence type="ECO:0000256" key="4">
    <source>
        <dbReference type="ARBA" id="ARBA00047968"/>
    </source>
</evidence>
<feature type="domain" description="TGS" evidence="8">
    <location>
        <begin position="387"/>
        <end position="448"/>
    </location>
</feature>
<dbReference type="FunFam" id="3.30.460.10:FF:000001">
    <property type="entry name" value="GTP pyrophosphokinase RelA"/>
    <property type="match status" value="1"/>
</dbReference>
<comment type="catalytic activity">
    <reaction evidence="4">
        <text>guanosine 3',5'-bis(diphosphate) + H2O = GDP + diphosphate + H(+)</text>
        <dbReference type="Rhea" id="RHEA:14253"/>
        <dbReference type="ChEBI" id="CHEBI:15377"/>
        <dbReference type="ChEBI" id="CHEBI:15378"/>
        <dbReference type="ChEBI" id="CHEBI:33019"/>
        <dbReference type="ChEBI" id="CHEBI:58189"/>
        <dbReference type="ChEBI" id="CHEBI:77828"/>
        <dbReference type="EC" id="3.1.7.2"/>
    </reaction>
</comment>
<accession>A0A8J6PBX0</accession>
<dbReference type="AlphaFoldDB" id="A0A8J6PBX0"/>
<name>A0A8J6PBX0_9GAMM</name>
<dbReference type="Pfam" id="PF02824">
    <property type="entry name" value="TGS"/>
    <property type="match status" value="1"/>
</dbReference>
<dbReference type="EMBL" id="JACNFK010000017">
    <property type="protein sequence ID" value="MBC8519205.1"/>
    <property type="molecule type" value="Genomic_DNA"/>
</dbReference>
<dbReference type="Gene3D" id="1.10.3210.10">
    <property type="entry name" value="Hypothetical protein af1432"/>
    <property type="match status" value="1"/>
</dbReference>
<comment type="similarity">
    <text evidence="5">Belongs to the relA/spoT family.</text>
</comment>
<evidence type="ECO:0000256" key="2">
    <source>
        <dbReference type="ARBA" id="ARBA00024329"/>
    </source>
</evidence>
<keyword evidence="1" id="KW-0378">Hydrolase</keyword>
<evidence type="ECO:0000256" key="5">
    <source>
        <dbReference type="RuleBase" id="RU003847"/>
    </source>
</evidence>
<dbReference type="SUPFAM" id="SSF109604">
    <property type="entry name" value="HD-domain/PDEase-like"/>
    <property type="match status" value="1"/>
</dbReference>
<dbReference type="GO" id="GO:0008728">
    <property type="term" value="F:GTP diphosphokinase activity"/>
    <property type="evidence" value="ECO:0007669"/>
    <property type="project" value="TreeGrafter"/>
</dbReference>
<dbReference type="SMART" id="SM00954">
    <property type="entry name" value="RelA_SpoT"/>
    <property type="match status" value="1"/>
</dbReference>
<evidence type="ECO:0000259" key="6">
    <source>
        <dbReference type="PROSITE" id="PS51671"/>
    </source>
</evidence>
<dbReference type="NCBIfam" id="TIGR00691">
    <property type="entry name" value="spoT_relA"/>
    <property type="match status" value="1"/>
</dbReference>
<dbReference type="PANTHER" id="PTHR21262">
    <property type="entry name" value="GUANOSINE-3',5'-BIS DIPHOSPHATE 3'-PYROPHOSPHOHYDROLASE"/>
    <property type="match status" value="1"/>
</dbReference>
<evidence type="ECO:0000313" key="9">
    <source>
        <dbReference type="EMBL" id="MBC8519205.1"/>
    </source>
</evidence>
<dbReference type="InterPro" id="IPR045600">
    <property type="entry name" value="RelA/SpoT_AH_RIS"/>
</dbReference>
<dbReference type="GO" id="GO:0015970">
    <property type="term" value="P:guanosine tetraphosphate biosynthetic process"/>
    <property type="evidence" value="ECO:0007669"/>
    <property type="project" value="UniProtKB-UniPathway"/>
</dbReference>
<evidence type="ECO:0000259" key="8">
    <source>
        <dbReference type="PROSITE" id="PS51880"/>
    </source>
</evidence>
<dbReference type="FunFam" id="1.10.3210.10:FF:000001">
    <property type="entry name" value="GTP pyrophosphokinase RelA"/>
    <property type="match status" value="1"/>
</dbReference>
<dbReference type="SUPFAM" id="SSF81271">
    <property type="entry name" value="TGS-like"/>
    <property type="match status" value="1"/>
</dbReference>
<dbReference type="InterPro" id="IPR043519">
    <property type="entry name" value="NT_sf"/>
</dbReference>
<dbReference type="CDD" id="cd01668">
    <property type="entry name" value="TGS_RSH"/>
    <property type="match status" value="1"/>
</dbReference>
<dbReference type="FunFam" id="3.10.20.30:FF:000002">
    <property type="entry name" value="GTP pyrophosphokinase (RelA/SpoT)"/>
    <property type="match status" value="1"/>
</dbReference>
<dbReference type="Pfam" id="PF13291">
    <property type="entry name" value="ACT_4"/>
    <property type="match status" value="1"/>
</dbReference>
<dbReference type="InterPro" id="IPR033655">
    <property type="entry name" value="TGS_RelA/SpoT"/>
</dbReference>
<protein>
    <recommendedName>
        <fullName evidence="3">guanosine-3',5'-bis(diphosphate) 3'-diphosphatase</fullName>
        <ecNumber evidence="3">3.1.7.2</ecNumber>
    </recommendedName>
</protein>
<evidence type="ECO:0000256" key="1">
    <source>
        <dbReference type="ARBA" id="ARBA00022801"/>
    </source>
</evidence>